<dbReference type="PRINTS" id="PR01415">
    <property type="entry name" value="ANKYRIN"/>
</dbReference>
<evidence type="ECO:0000256" key="2">
    <source>
        <dbReference type="ARBA" id="ARBA00023043"/>
    </source>
</evidence>
<dbReference type="Pfam" id="PF00023">
    <property type="entry name" value="Ank"/>
    <property type="match status" value="1"/>
</dbReference>
<feature type="repeat" description="ANK" evidence="3">
    <location>
        <begin position="184"/>
        <end position="216"/>
    </location>
</feature>
<feature type="repeat" description="ANK" evidence="3">
    <location>
        <begin position="84"/>
        <end position="116"/>
    </location>
</feature>
<dbReference type="InterPro" id="IPR036770">
    <property type="entry name" value="Ankyrin_rpt-contain_sf"/>
</dbReference>
<name>A0A9W9QH72_PENBR</name>
<dbReference type="SUPFAM" id="SSF48403">
    <property type="entry name" value="Ankyrin repeat"/>
    <property type="match status" value="1"/>
</dbReference>
<dbReference type="PROSITE" id="PS50297">
    <property type="entry name" value="ANK_REP_REGION"/>
    <property type="match status" value="4"/>
</dbReference>
<keyword evidence="2 3" id="KW-0040">ANK repeat</keyword>
<proteinExistence type="predicted"/>
<dbReference type="AlphaFoldDB" id="A0A9W9QH72"/>
<gene>
    <name evidence="4" type="ORF">N7452_004604</name>
</gene>
<accession>A0A9W9QH72</accession>
<dbReference type="Pfam" id="PF12796">
    <property type="entry name" value="Ank_2"/>
    <property type="match status" value="2"/>
</dbReference>
<dbReference type="Proteomes" id="UP001147695">
    <property type="component" value="Unassembled WGS sequence"/>
</dbReference>
<feature type="repeat" description="ANK" evidence="3">
    <location>
        <begin position="225"/>
        <end position="253"/>
    </location>
</feature>
<evidence type="ECO:0000256" key="1">
    <source>
        <dbReference type="ARBA" id="ARBA00022737"/>
    </source>
</evidence>
<organism evidence="4 5">
    <name type="scientific">Penicillium brevicompactum</name>
    <dbReference type="NCBI Taxonomy" id="5074"/>
    <lineage>
        <taxon>Eukaryota</taxon>
        <taxon>Fungi</taxon>
        <taxon>Dikarya</taxon>
        <taxon>Ascomycota</taxon>
        <taxon>Pezizomycotina</taxon>
        <taxon>Eurotiomycetes</taxon>
        <taxon>Eurotiomycetidae</taxon>
        <taxon>Eurotiales</taxon>
        <taxon>Aspergillaceae</taxon>
        <taxon>Penicillium</taxon>
    </lineage>
</organism>
<reference evidence="4" key="2">
    <citation type="journal article" date="2023" name="IMA Fungus">
        <title>Comparative genomic study of the Penicillium genus elucidates a diverse pangenome and 15 lateral gene transfer events.</title>
        <authorList>
            <person name="Petersen C."/>
            <person name="Sorensen T."/>
            <person name="Nielsen M.R."/>
            <person name="Sondergaard T.E."/>
            <person name="Sorensen J.L."/>
            <person name="Fitzpatrick D.A."/>
            <person name="Frisvad J.C."/>
            <person name="Nielsen K.L."/>
        </authorList>
    </citation>
    <scope>NUCLEOTIDE SEQUENCE</scope>
    <source>
        <strain evidence="4">IBT 35673</strain>
    </source>
</reference>
<dbReference type="PROSITE" id="PS50088">
    <property type="entry name" value="ANK_REPEAT"/>
    <property type="match status" value="5"/>
</dbReference>
<evidence type="ECO:0000313" key="4">
    <source>
        <dbReference type="EMBL" id="KAJ5337876.1"/>
    </source>
</evidence>
<dbReference type="EMBL" id="JAPZBQ010000003">
    <property type="protein sequence ID" value="KAJ5337876.1"/>
    <property type="molecule type" value="Genomic_DNA"/>
</dbReference>
<dbReference type="SMART" id="SM00248">
    <property type="entry name" value="ANK"/>
    <property type="match status" value="6"/>
</dbReference>
<reference evidence="4" key="1">
    <citation type="submission" date="2022-12" db="EMBL/GenBank/DDBJ databases">
        <authorList>
            <person name="Petersen C."/>
        </authorList>
    </citation>
    <scope>NUCLEOTIDE SEQUENCE</scope>
    <source>
        <strain evidence="4">IBT 35673</strain>
    </source>
</reference>
<keyword evidence="1" id="KW-0677">Repeat</keyword>
<comment type="caution">
    <text evidence="4">The sequence shown here is derived from an EMBL/GenBank/DDBJ whole genome shotgun (WGS) entry which is preliminary data.</text>
</comment>
<protein>
    <recommendedName>
        <fullName evidence="6">Ankyrin repeat-containing domain protein</fullName>
    </recommendedName>
</protein>
<evidence type="ECO:0000256" key="3">
    <source>
        <dbReference type="PROSITE-ProRule" id="PRU00023"/>
    </source>
</evidence>
<dbReference type="InterPro" id="IPR002110">
    <property type="entry name" value="Ankyrin_rpt"/>
</dbReference>
<sequence length="276" mass="30911">MSILSLPNELLQSIFDSLESETEINALICTHPYIYHHFNPFLYTHNVAESSSSAIIWAVTRGRPDTLQKMIQQGGNIEVRDATHDQTPLAIAIEKGYMAIAHQLLDHGADVSAKNRYRQTPLFEAALLGDEGLARRLVELGADVDPTDIDMESPLHSTLYRKYDRIVEFLLEKGADPNRRDDSGVNTPLHIAIRNFNITNIRLLLEYRADPGMRYSDLPPGFMQPIHLAVLKGHDSAVQLLLEMGADRAWRDASGQTLMDIAERAGFGELMRPLLA</sequence>
<dbReference type="Gene3D" id="1.25.40.20">
    <property type="entry name" value="Ankyrin repeat-containing domain"/>
    <property type="match status" value="1"/>
</dbReference>
<feature type="repeat" description="ANK" evidence="3">
    <location>
        <begin position="150"/>
        <end position="182"/>
    </location>
</feature>
<dbReference type="PANTHER" id="PTHR24134">
    <property type="entry name" value="ANKYRIN REPEAT-CONTAINING PROTEIN DDB_G0279043"/>
    <property type="match status" value="1"/>
</dbReference>
<evidence type="ECO:0008006" key="6">
    <source>
        <dbReference type="Google" id="ProtNLM"/>
    </source>
</evidence>
<feature type="repeat" description="ANK" evidence="3">
    <location>
        <begin position="117"/>
        <end position="149"/>
    </location>
</feature>
<dbReference type="PANTHER" id="PTHR24134:SF9">
    <property type="entry name" value="ANKYRIN REPEAT AND SOCS BOX PROTEIN 8"/>
    <property type="match status" value="1"/>
</dbReference>
<evidence type="ECO:0000313" key="5">
    <source>
        <dbReference type="Proteomes" id="UP001147695"/>
    </source>
</evidence>